<name>A0A8J6AWP6_9EUKA</name>
<keyword evidence="3" id="KW-1185">Reference proteome</keyword>
<dbReference type="PANTHER" id="PTHR31303:SF1">
    <property type="entry name" value="CTP-DEPENDENT DIACYLGLYCEROL KINASE 1"/>
    <property type="match status" value="1"/>
</dbReference>
<dbReference type="OrthoDB" id="5673at2759"/>
<accession>A0A8J6AWP6</accession>
<feature type="transmembrane region" description="Helical" evidence="1">
    <location>
        <begin position="91"/>
        <end position="109"/>
    </location>
</feature>
<dbReference type="AlphaFoldDB" id="A0A8J6AWP6"/>
<feature type="transmembrane region" description="Helical" evidence="1">
    <location>
        <begin position="68"/>
        <end position="85"/>
    </location>
</feature>
<organism evidence="2 3">
    <name type="scientific">Carpediemonas membranifera</name>
    <dbReference type="NCBI Taxonomy" id="201153"/>
    <lineage>
        <taxon>Eukaryota</taxon>
        <taxon>Metamonada</taxon>
        <taxon>Carpediemonas-like organisms</taxon>
        <taxon>Carpediemonas</taxon>
    </lineage>
</organism>
<feature type="transmembrane region" description="Helical" evidence="1">
    <location>
        <begin position="193"/>
        <end position="212"/>
    </location>
</feature>
<dbReference type="PANTHER" id="PTHR31303">
    <property type="entry name" value="CTP-DEPENDENT DIACYLGLYCEROL KINASE 1"/>
    <property type="match status" value="1"/>
</dbReference>
<feature type="transmembrane region" description="Helical" evidence="1">
    <location>
        <begin position="161"/>
        <end position="181"/>
    </location>
</feature>
<dbReference type="Proteomes" id="UP000717585">
    <property type="component" value="Unassembled WGS sequence"/>
</dbReference>
<dbReference type="EMBL" id="JAHDYR010000015">
    <property type="protein sequence ID" value="KAG9394370.1"/>
    <property type="molecule type" value="Genomic_DNA"/>
</dbReference>
<dbReference type="GO" id="GO:0016779">
    <property type="term" value="F:nucleotidyltransferase activity"/>
    <property type="evidence" value="ECO:0007669"/>
    <property type="project" value="UniProtKB-KW"/>
</dbReference>
<proteinExistence type="predicted"/>
<evidence type="ECO:0000313" key="2">
    <source>
        <dbReference type="EMBL" id="KAG9394370.1"/>
    </source>
</evidence>
<feature type="transmembrane region" description="Helical" evidence="1">
    <location>
        <begin position="20"/>
        <end position="41"/>
    </location>
</feature>
<keyword evidence="1" id="KW-1133">Transmembrane helix</keyword>
<feature type="transmembrane region" description="Helical" evidence="1">
    <location>
        <begin position="137"/>
        <end position="155"/>
    </location>
</feature>
<reference evidence="2" key="1">
    <citation type="submission" date="2021-05" db="EMBL/GenBank/DDBJ databases">
        <title>A free-living protist that lacks canonical eukaryotic 1 DNA replication and segregation systems.</title>
        <authorList>
            <person name="Salas-Leiva D.E."/>
            <person name="Tromer E.C."/>
            <person name="Curtis B.A."/>
            <person name="Jerlstrom-Hultqvist J."/>
            <person name="Kolisko M."/>
            <person name="Yi Z."/>
            <person name="Salas-Leiva J.S."/>
            <person name="Gallot-Lavallee L."/>
            <person name="Kops G.J.P.L."/>
            <person name="Archibald J.M."/>
            <person name="Simpson A.G.B."/>
            <person name="Roger A.J."/>
        </authorList>
    </citation>
    <scope>NUCLEOTIDE SEQUENCE</scope>
    <source>
        <strain evidence="2">BICM</strain>
    </source>
</reference>
<keyword evidence="1" id="KW-0812">Transmembrane</keyword>
<dbReference type="InterPro" id="IPR037997">
    <property type="entry name" value="Dgk1-like"/>
</dbReference>
<dbReference type="GO" id="GO:0004143">
    <property type="term" value="F:ATP-dependent diacylglycerol kinase activity"/>
    <property type="evidence" value="ECO:0007669"/>
    <property type="project" value="InterPro"/>
</dbReference>
<feature type="transmembrane region" description="Helical" evidence="1">
    <location>
        <begin position="218"/>
        <end position="236"/>
    </location>
</feature>
<protein>
    <submittedName>
        <fullName evidence="2">Phosphatidate cytidylyltransferase-domain-containing protein</fullName>
    </submittedName>
</protein>
<keyword evidence="2" id="KW-0548">Nucleotidyltransferase</keyword>
<feature type="transmembrane region" description="Helical" evidence="1">
    <location>
        <begin position="248"/>
        <end position="267"/>
    </location>
</feature>
<evidence type="ECO:0000256" key="1">
    <source>
        <dbReference type="SAM" id="Phobius"/>
    </source>
</evidence>
<evidence type="ECO:0000313" key="3">
    <source>
        <dbReference type="Proteomes" id="UP000717585"/>
    </source>
</evidence>
<keyword evidence="2" id="KW-0808">Transferase</keyword>
<keyword evidence="1" id="KW-0472">Membrane</keyword>
<gene>
    <name evidence="2" type="ORF">J8273_4014</name>
</gene>
<sequence length="281" mass="30816">MTLGLPWSINFRALSDPYLYMTLLVTGVSIISYFVILRFKLLKKAVNFLRISNRQRSKIIAELKRKKFHLAGSIMPILYYFSLSLNVVPRILFNAIIGSIAAFVVSLELTRMRSPKVNVWFVRTFGRIMRPEEKDKVTGTAYYLSGCAATLILFSPPIASIGIFFLVFGDLFAALVGMSFGKHKIYKSKSLEGFMGCVVACFIIGTLCLVLFKVDPLSAAIIALLGAVVAAFTELWCNGSLFLINDNFMIPVSSAAIMGGACFVLGVNPSFGDGRVGADSI</sequence>
<comment type="caution">
    <text evidence="2">The sequence shown here is derived from an EMBL/GenBank/DDBJ whole genome shotgun (WGS) entry which is preliminary data.</text>
</comment>